<keyword evidence="12" id="KW-0539">Nucleus</keyword>
<feature type="domain" description="RING-type" evidence="15">
    <location>
        <begin position="824"/>
        <end position="869"/>
    </location>
</feature>
<dbReference type="InterPro" id="IPR050628">
    <property type="entry name" value="SNF2_RAD54_helicase_TF"/>
</dbReference>
<evidence type="ECO:0000256" key="8">
    <source>
        <dbReference type="ARBA" id="ARBA00022806"/>
    </source>
</evidence>
<reference evidence="18 19" key="1">
    <citation type="journal article" date="2012" name="New Phytol.">
        <title>Insight into trade-off between wood decay and parasitism from the genome of a fungal forest pathogen.</title>
        <authorList>
            <person name="Olson A."/>
            <person name="Aerts A."/>
            <person name="Asiegbu F."/>
            <person name="Belbahri L."/>
            <person name="Bouzid O."/>
            <person name="Broberg A."/>
            <person name="Canback B."/>
            <person name="Coutinho P.M."/>
            <person name="Cullen D."/>
            <person name="Dalman K."/>
            <person name="Deflorio G."/>
            <person name="van Diepen L.T."/>
            <person name="Dunand C."/>
            <person name="Duplessis S."/>
            <person name="Durling M."/>
            <person name="Gonthier P."/>
            <person name="Grimwood J."/>
            <person name="Fossdal C.G."/>
            <person name="Hansson D."/>
            <person name="Henrissat B."/>
            <person name="Hietala A."/>
            <person name="Himmelstrand K."/>
            <person name="Hoffmeister D."/>
            <person name="Hogberg N."/>
            <person name="James T.Y."/>
            <person name="Karlsson M."/>
            <person name="Kohler A."/>
            <person name="Kues U."/>
            <person name="Lee Y.H."/>
            <person name="Lin Y.C."/>
            <person name="Lind M."/>
            <person name="Lindquist E."/>
            <person name="Lombard V."/>
            <person name="Lucas S."/>
            <person name="Lunden K."/>
            <person name="Morin E."/>
            <person name="Murat C."/>
            <person name="Park J."/>
            <person name="Raffaello T."/>
            <person name="Rouze P."/>
            <person name="Salamov A."/>
            <person name="Schmutz J."/>
            <person name="Solheim H."/>
            <person name="Stahlberg J."/>
            <person name="Velez H."/>
            <person name="de Vries R.P."/>
            <person name="Wiebenga A."/>
            <person name="Woodward S."/>
            <person name="Yakovlev I."/>
            <person name="Garbelotto M."/>
            <person name="Martin F."/>
            <person name="Grigoriev I.V."/>
            <person name="Stenlid J."/>
        </authorList>
    </citation>
    <scope>NUCLEOTIDE SEQUENCE [LARGE SCALE GENOMIC DNA]</scope>
    <source>
        <strain evidence="18 19">TC 32-1</strain>
    </source>
</reference>
<dbReference type="Pfam" id="PF00176">
    <property type="entry name" value="SNF2-rel_dom"/>
    <property type="match status" value="1"/>
</dbReference>
<dbReference type="PANTHER" id="PTHR45626">
    <property type="entry name" value="TRANSCRIPTION TERMINATION FACTOR 2-RELATED"/>
    <property type="match status" value="1"/>
</dbReference>
<dbReference type="PROSITE" id="PS51192">
    <property type="entry name" value="HELICASE_ATP_BIND_1"/>
    <property type="match status" value="1"/>
</dbReference>
<comment type="similarity">
    <text evidence="2">Belongs to the SNF2/RAD54 helicase family.</text>
</comment>
<dbReference type="OrthoDB" id="448448at2759"/>
<dbReference type="HOGENOM" id="CLU_000315_2_5_1"/>
<dbReference type="InterPro" id="IPR001841">
    <property type="entry name" value="Znf_RING"/>
</dbReference>
<dbReference type="SMART" id="SM00490">
    <property type="entry name" value="HELICc"/>
    <property type="match status" value="1"/>
</dbReference>
<feature type="region of interest" description="Disordered" evidence="14">
    <location>
        <begin position="281"/>
        <end position="316"/>
    </location>
</feature>
<keyword evidence="11" id="KW-0234">DNA repair</keyword>
<dbReference type="GO" id="GO:0008094">
    <property type="term" value="F:ATP-dependent activity, acting on DNA"/>
    <property type="evidence" value="ECO:0007669"/>
    <property type="project" value="TreeGrafter"/>
</dbReference>
<evidence type="ECO:0000256" key="9">
    <source>
        <dbReference type="ARBA" id="ARBA00022833"/>
    </source>
</evidence>
<dbReference type="GO" id="GO:0016818">
    <property type="term" value="F:hydrolase activity, acting on acid anhydrides, in phosphorus-containing anhydrides"/>
    <property type="evidence" value="ECO:0007669"/>
    <property type="project" value="InterPro"/>
</dbReference>
<dbReference type="PROSITE" id="PS50089">
    <property type="entry name" value="ZF_RING_2"/>
    <property type="match status" value="1"/>
</dbReference>
<dbReference type="SMART" id="SM00487">
    <property type="entry name" value="DEXDc"/>
    <property type="match status" value="1"/>
</dbReference>
<dbReference type="Gene3D" id="3.40.50.10810">
    <property type="entry name" value="Tandem AAA-ATPase domain"/>
    <property type="match status" value="1"/>
</dbReference>
<evidence type="ECO:0000256" key="7">
    <source>
        <dbReference type="ARBA" id="ARBA00022801"/>
    </source>
</evidence>
<dbReference type="Pfam" id="PF08797">
    <property type="entry name" value="HIRAN"/>
    <property type="match status" value="1"/>
</dbReference>
<evidence type="ECO:0000259" key="16">
    <source>
        <dbReference type="PROSITE" id="PS51192"/>
    </source>
</evidence>
<organism evidence="18 19">
    <name type="scientific">Heterobasidion irregulare (strain TC 32-1)</name>
    <dbReference type="NCBI Taxonomy" id="747525"/>
    <lineage>
        <taxon>Eukaryota</taxon>
        <taxon>Fungi</taxon>
        <taxon>Dikarya</taxon>
        <taxon>Basidiomycota</taxon>
        <taxon>Agaricomycotina</taxon>
        <taxon>Agaricomycetes</taxon>
        <taxon>Russulales</taxon>
        <taxon>Bondarzewiaceae</taxon>
        <taxon>Heterobasidion</taxon>
        <taxon>Heterobasidion annosum species complex</taxon>
    </lineage>
</organism>
<dbReference type="CDD" id="cd18793">
    <property type="entry name" value="SF2_C_SNF"/>
    <property type="match status" value="1"/>
</dbReference>
<evidence type="ECO:0000256" key="11">
    <source>
        <dbReference type="ARBA" id="ARBA00023204"/>
    </source>
</evidence>
<dbReference type="GO" id="GO:0003676">
    <property type="term" value="F:nucleic acid binding"/>
    <property type="evidence" value="ECO:0007669"/>
    <property type="project" value="InterPro"/>
</dbReference>
<dbReference type="FunCoup" id="W4KM08">
    <property type="interactions" value="244"/>
</dbReference>
<dbReference type="SMART" id="SM00910">
    <property type="entry name" value="HIRAN"/>
    <property type="match status" value="1"/>
</dbReference>
<evidence type="ECO:0000259" key="17">
    <source>
        <dbReference type="PROSITE" id="PS51194"/>
    </source>
</evidence>
<dbReference type="InterPro" id="IPR014001">
    <property type="entry name" value="Helicase_ATP-bd"/>
</dbReference>
<keyword evidence="10" id="KW-0067">ATP-binding</keyword>
<dbReference type="PROSITE" id="PS51194">
    <property type="entry name" value="HELICASE_CTER"/>
    <property type="match status" value="1"/>
</dbReference>
<keyword evidence="3" id="KW-0479">Metal-binding</keyword>
<dbReference type="PANTHER" id="PTHR45626:SF22">
    <property type="entry name" value="DNA REPAIR PROTEIN RAD5"/>
    <property type="match status" value="1"/>
</dbReference>
<keyword evidence="19" id="KW-1185">Reference proteome</keyword>
<dbReference type="Pfam" id="PF00271">
    <property type="entry name" value="Helicase_C"/>
    <property type="match status" value="1"/>
</dbReference>
<feature type="region of interest" description="Disordered" evidence="14">
    <location>
        <begin position="1"/>
        <end position="63"/>
    </location>
</feature>
<keyword evidence="6 13" id="KW-0863">Zinc-finger</keyword>
<dbReference type="GO" id="GO:0004386">
    <property type="term" value="F:helicase activity"/>
    <property type="evidence" value="ECO:0007669"/>
    <property type="project" value="UniProtKB-KW"/>
</dbReference>
<dbReference type="EMBL" id="KI925454">
    <property type="protein sequence ID" value="ETW86868.1"/>
    <property type="molecule type" value="Genomic_DNA"/>
</dbReference>
<feature type="domain" description="Helicase C-terminal" evidence="17">
    <location>
        <begin position="919"/>
        <end position="1084"/>
    </location>
</feature>
<evidence type="ECO:0000256" key="4">
    <source>
        <dbReference type="ARBA" id="ARBA00022741"/>
    </source>
</evidence>
<dbReference type="GO" id="GO:0005524">
    <property type="term" value="F:ATP binding"/>
    <property type="evidence" value="ECO:0007669"/>
    <property type="project" value="UniProtKB-KW"/>
</dbReference>
<comment type="subcellular location">
    <subcellularLocation>
        <location evidence="1">Nucleus</location>
    </subcellularLocation>
</comment>
<evidence type="ECO:0000259" key="15">
    <source>
        <dbReference type="PROSITE" id="PS50089"/>
    </source>
</evidence>
<evidence type="ECO:0000256" key="2">
    <source>
        <dbReference type="ARBA" id="ARBA00007025"/>
    </source>
</evidence>
<keyword evidence="7" id="KW-0378">Hydrolase</keyword>
<dbReference type="InterPro" id="IPR049730">
    <property type="entry name" value="SNF2/RAD54-like_C"/>
</dbReference>
<evidence type="ECO:0000256" key="5">
    <source>
        <dbReference type="ARBA" id="ARBA00022763"/>
    </source>
</evidence>
<dbReference type="InterPro" id="IPR027417">
    <property type="entry name" value="P-loop_NTPase"/>
</dbReference>
<dbReference type="SMART" id="SM00184">
    <property type="entry name" value="RING"/>
    <property type="match status" value="1"/>
</dbReference>
<keyword evidence="9" id="KW-0862">Zinc</keyword>
<name>W4KM08_HETIT</name>
<feature type="compositionally biased region" description="Basic and acidic residues" evidence="14">
    <location>
        <begin position="289"/>
        <end position="310"/>
    </location>
</feature>
<dbReference type="GO" id="GO:0005634">
    <property type="term" value="C:nucleus"/>
    <property type="evidence" value="ECO:0007669"/>
    <property type="project" value="UniProtKB-SubCell"/>
</dbReference>
<feature type="compositionally biased region" description="Low complexity" evidence="14">
    <location>
        <begin position="11"/>
        <end position="40"/>
    </location>
</feature>
<keyword evidence="8" id="KW-0347">Helicase</keyword>
<evidence type="ECO:0000256" key="3">
    <source>
        <dbReference type="ARBA" id="ARBA00022723"/>
    </source>
</evidence>
<dbReference type="InParanoid" id="W4KM08"/>
<dbReference type="InterPro" id="IPR038718">
    <property type="entry name" value="SNF2-like_sf"/>
</dbReference>
<dbReference type="InterPro" id="IPR013083">
    <property type="entry name" value="Znf_RING/FYVE/PHD"/>
</dbReference>
<keyword evidence="5" id="KW-0227">DNA damage</keyword>
<evidence type="ECO:0000256" key="13">
    <source>
        <dbReference type="PROSITE-ProRule" id="PRU00175"/>
    </source>
</evidence>
<proteinExistence type="inferred from homology"/>
<evidence type="ECO:0000256" key="14">
    <source>
        <dbReference type="SAM" id="MobiDB-lite"/>
    </source>
</evidence>
<evidence type="ECO:0000256" key="10">
    <source>
        <dbReference type="ARBA" id="ARBA00022840"/>
    </source>
</evidence>
<dbReference type="KEGG" id="hir:HETIRDRAFT_42460"/>
<dbReference type="AlphaFoldDB" id="W4KM08"/>
<feature type="region of interest" description="Disordered" evidence="14">
    <location>
        <begin position="219"/>
        <end position="238"/>
    </location>
</feature>
<keyword evidence="4" id="KW-0547">Nucleotide-binding</keyword>
<dbReference type="GO" id="GO:0006281">
    <property type="term" value="P:DNA repair"/>
    <property type="evidence" value="ECO:0007669"/>
    <property type="project" value="UniProtKB-KW"/>
</dbReference>
<dbReference type="CDD" id="cd18008">
    <property type="entry name" value="DEXDc_SHPRH-like"/>
    <property type="match status" value="1"/>
</dbReference>
<protein>
    <submittedName>
        <fullName evidence="18">Uncharacterized protein</fullName>
    </submittedName>
</protein>
<dbReference type="Gene3D" id="3.40.50.300">
    <property type="entry name" value="P-loop containing nucleotide triphosphate hydrolases"/>
    <property type="match status" value="1"/>
</dbReference>
<dbReference type="RefSeq" id="XP_009540364.1">
    <property type="nucleotide sequence ID" value="XM_009542069.1"/>
</dbReference>
<dbReference type="SUPFAM" id="SSF52540">
    <property type="entry name" value="P-loop containing nucleoside triphosphate hydrolases"/>
    <property type="match status" value="2"/>
</dbReference>
<evidence type="ECO:0000313" key="18">
    <source>
        <dbReference type="EMBL" id="ETW86868.1"/>
    </source>
</evidence>
<feature type="domain" description="Helicase ATP-binding" evidence="16">
    <location>
        <begin position="435"/>
        <end position="646"/>
    </location>
</feature>
<dbReference type="SUPFAM" id="SSF57850">
    <property type="entry name" value="RING/U-box"/>
    <property type="match status" value="1"/>
</dbReference>
<dbReference type="GeneID" id="20673984"/>
<dbReference type="InterPro" id="IPR000330">
    <property type="entry name" value="SNF2_N"/>
</dbReference>
<dbReference type="Gene3D" id="3.30.40.10">
    <property type="entry name" value="Zinc/RING finger domain, C3HC4 (zinc finger)"/>
    <property type="match status" value="1"/>
</dbReference>
<evidence type="ECO:0000313" key="19">
    <source>
        <dbReference type="Proteomes" id="UP000030671"/>
    </source>
</evidence>
<dbReference type="STRING" id="747525.W4KM08"/>
<dbReference type="InterPro" id="IPR001650">
    <property type="entry name" value="Helicase_C-like"/>
</dbReference>
<sequence>MIVLGDEVDLPPFASSPRFSSASSTSSSHVPRPSSPVSAPEDIDPPAKKRRLSPTALQSDNKPPFHSAYIGSFLVGNAWSTVKGKGYITNGDEICVELDNVDEASSKIRLPSNGKGAQGKKKQLSIDTMFKAAQQSKPAKKKLSSVVHLTNKKGFEFGRLPQDIAVWVGKLLELKIIDFRGSLMVECPQVLHSGADLVVSLSIYIKASAFKQLTVSSADGPKTMFNQGQETAEEQGLRERKGSLMRLLDAVGLKLVNGNNASKIRQHANGQLGDDDLRQLTQGHRKNNNSKEPKSKDSAKTDTAGDSKEVEVEEDEDLADNELDLIYKRQVFSFMSAHSRLMTSFRAQQNDQAIAEMEPADSFQFTLRPYQKQALYWMHSLEMGLVSARAADSMHPLWSEYRFPLETVDGITDLEQEEQPFYFNSYSGELSLEFPKAERRCRGGILACVVGMGKTIMISSLIHTNPGPDALPTPSQPNAKLSGKRQVRLDHAFQSISVKSGSSRGPCATLIAAPTSLLAQWAEELQRCSKPGTVKTFVWHGQNRTDIDAAIDDDTEGVMNVVITSYGTLASEHAKVEKSGNKASPIYKTEWLRVVIDEAHHCKSRLSKTAKAVYALHARRRWAVTGTPIVNRLEDLFSLLKFLDFSPWSDYTFFRSFITLPFLAHDPKAIEIVQVILESVLLRREKNMRDSDGKRIVELPAKEVTVDMLPFSTAERMIYDSIYDKAKKNFDQLNAKGLVNKNYTHILAMLMRLRRAVLHPNLVAEDSNAELLSDNKAIDIDSMIKQFSQAQNAAGDSASGSGNTYAEDVLTNLSNNAGLEAKECPICMDVMEVPMMFPDCMHPCCKDCATGFLESCLIRGEDGRCPTCNRGPVKENELLEVFRPRKHEPTSSSPLRSQSALPEVILRRNDFRSSTKLDALIQNLRRLQDQDPCFRAVVFSQFTSFLDLIQVALEREDLAWFRFDGSMDVKKRTHAVAEFKEPSRRPKVLIISLKAGGVGLNLTTANHVFMMDCWWNAATESQAIDRVHRIGQEKTVYVKHFIIEDTIEGRILEIQKRKTALVREAFRGTKGSDGADPESLENLKIMFGA</sequence>
<accession>W4KM08</accession>
<gene>
    <name evidence="18" type="ORF">HETIRDRAFT_42460</name>
</gene>
<evidence type="ECO:0000256" key="1">
    <source>
        <dbReference type="ARBA" id="ARBA00004123"/>
    </source>
</evidence>
<dbReference type="InterPro" id="IPR014905">
    <property type="entry name" value="HIRAN"/>
</dbReference>
<evidence type="ECO:0000256" key="6">
    <source>
        <dbReference type="ARBA" id="ARBA00022771"/>
    </source>
</evidence>
<dbReference type="GO" id="GO:0008270">
    <property type="term" value="F:zinc ion binding"/>
    <property type="evidence" value="ECO:0007669"/>
    <property type="project" value="UniProtKB-KW"/>
</dbReference>
<evidence type="ECO:0000256" key="12">
    <source>
        <dbReference type="ARBA" id="ARBA00023242"/>
    </source>
</evidence>
<dbReference type="eggNOG" id="KOG1001">
    <property type="taxonomic scope" value="Eukaryota"/>
</dbReference>
<dbReference type="Proteomes" id="UP000030671">
    <property type="component" value="Unassembled WGS sequence"/>
</dbReference>